<dbReference type="KEGG" id="hor:Hore_10580"/>
<dbReference type="InterPro" id="IPR036291">
    <property type="entry name" value="NAD(P)-bd_dom_sf"/>
</dbReference>
<dbReference type="InterPro" id="IPR036721">
    <property type="entry name" value="RCK_C_sf"/>
</dbReference>
<evidence type="ECO:0000313" key="4">
    <source>
        <dbReference type="EMBL" id="ACL69813.1"/>
    </source>
</evidence>
<proteinExistence type="predicted"/>
<sequence>MLFNKGDKTIVIMGDNKITVSIARILSKNNDVVLISKDPLLLENNRALDVEFIVSSNKGLFSIMDNIGFKKSDIFLSLTASDEFNLFASYLAKNKGADKTVSLVNNNSYLELEAGDWVDLIFNPNQILTDLISVLLKDTRLINIKNLIPGKVDVTQVTVTPGDKLSYLKIKNIDFNNGIIVAIKRGNKYIFPDPELPLYPDDRLFILYKRGMVSKLLKNFIKKRHSKKKIFILGGNKLSVSLVKAWEGIYKRLIIIEPDLNQCNHLAEKLEDILILHGNGVDLNLLREEGLDKDSIYVGSSLGDLSNILGSYIAMKTGCTEVVTVLHNPVYKGVANILGLKMVISLPEQIAKYVSNYLSSGEDINPHIFGDRIRIRQIQINTLPPRLRGNLGELVIPQGVIIAVILRKGQTLIPAKNNKIKKGDKLVIIYDVDREDKVMGFFYEFRN</sequence>
<dbReference type="GO" id="GO:0006813">
    <property type="term" value="P:potassium ion transport"/>
    <property type="evidence" value="ECO:0007669"/>
    <property type="project" value="InterPro"/>
</dbReference>
<feature type="domain" description="RCK C-terminal" evidence="3">
    <location>
        <begin position="362"/>
        <end position="444"/>
    </location>
</feature>
<dbReference type="AlphaFoldDB" id="B8CWZ4"/>
<dbReference type="SUPFAM" id="SSF51735">
    <property type="entry name" value="NAD(P)-binding Rossmann-fold domains"/>
    <property type="match status" value="2"/>
</dbReference>
<dbReference type="Gene3D" id="3.30.70.1450">
    <property type="entry name" value="Regulator of K+ conductance, C-terminal domain"/>
    <property type="match status" value="2"/>
</dbReference>
<dbReference type="InterPro" id="IPR050721">
    <property type="entry name" value="Trk_Ktr_HKT_K-transport"/>
</dbReference>
<dbReference type="InterPro" id="IPR003148">
    <property type="entry name" value="RCK_N"/>
</dbReference>
<name>B8CWZ4_HALOH</name>
<dbReference type="InterPro" id="IPR006037">
    <property type="entry name" value="RCK_C"/>
</dbReference>
<accession>B8CWZ4</accession>
<feature type="domain" description="RCK C-terminal" evidence="3">
    <location>
        <begin position="142"/>
        <end position="222"/>
    </location>
</feature>
<keyword evidence="1" id="KW-0813">Transport</keyword>
<dbReference type="Pfam" id="PF02254">
    <property type="entry name" value="TrkA_N"/>
    <property type="match status" value="2"/>
</dbReference>
<evidence type="ECO:0000256" key="2">
    <source>
        <dbReference type="ARBA" id="ARBA00023065"/>
    </source>
</evidence>
<dbReference type="STRING" id="373903.Hore_10580"/>
<evidence type="ECO:0000256" key="1">
    <source>
        <dbReference type="ARBA" id="ARBA00022448"/>
    </source>
</evidence>
<dbReference type="PANTHER" id="PTHR43833">
    <property type="entry name" value="POTASSIUM CHANNEL PROTEIN 2-RELATED-RELATED"/>
    <property type="match status" value="1"/>
</dbReference>
<dbReference type="PANTHER" id="PTHR43833:SF5">
    <property type="entry name" value="TRK SYSTEM POTASSIUM UPTAKE PROTEIN TRKA"/>
    <property type="match status" value="1"/>
</dbReference>
<dbReference type="RefSeq" id="WP_012635998.1">
    <property type="nucleotide sequence ID" value="NC_011899.1"/>
</dbReference>
<evidence type="ECO:0000259" key="3">
    <source>
        <dbReference type="PROSITE" id="PS51202"/>
    </source>
</evidence>
<dbReference type="eggNOG" id="COG0569">
    <property type="taxonomic scope" value="Bacteria"/>
</dbReference>
<dbReference type="Proteomes" id="UP000000719">
    <property type="component" value="Chromosome"/>
</dbReference>
<gene>
    <name evidence="4" type="ordered locus">Hore_10580</name>
</gene>
<organism evidence="4 5">
    <name type="scientific">Halothermothrix orenii (strain H 168 / OCM 544 / DSM 9562)</name>
    <dbReference type="NCBI Taxonomy" id="373903"/>
    <lineage>
        <taxon>Bacteria</taxon>
        <taxon>Bacillati</taxon>
        <taxon>Bacillota</taxon>
        <taxon>Clostridia</taxon>
        <taxon>Halanaerobiales</taxon>
        <taxon>Halothermotrichaceae</taxon>
        <taxon>Halothermothrix</taxon>
    </lineage>
</organism>
<protein>
    <submittedName>
        <fullName evidence="4">TrkA-N domain protein</fullName>
    </submittedName>
</protein>
<dbReference type="EMBL" id="CP001098">
    <property type="protein sequence ID" value="ACL69813.1"/>
    <property type="molecule type" value="Genomic_DNA"/>
</dbReference>
<keyword evidence="2" id="KW-0406">Ion transport</keyword>
<evidence type="ECO:0000313" key="5">
    <source>
        <dbReference type="Proteomes" id="UP000000719"/>
    </source>
</evidence>
<reference evidence="4 5" key="1">
    <citation type="journal article" date="2009" name="PLoS ONE">
        <title>Genome analysis of the anaerobic thermohalophilic bacterium Halothermothrix orenii.</title>
        <authorList>
            <person name="Mavromatis K."/>
            <person name="Ivanova N."/>
            <person name="Anderson I."/>
            <person name="Lykidis A."/>
            <person name="Hooper S.D."/>
            <person name="Sun H."/>
            <person name="Kunin V."/>
            <person name="Lapidus A."/>
            <person name="Hugenholtz P."/>
            <person name="Patel B."/>
            <person name="Kyrpides N.C."/>
        </authorList>
    </citation>
    <scope>NUCLEOTIDE SEQUENCE [LARGE SCALE GENOMIC DNA]</scope>
    <source>
        <strain evidence="5">H 168 / OCM 544 / DSM 9562</strain>
    </source>
</reference>
<dbReference type="GO" id="GO:0008324">
    <property type="term" value="F:monoatomic cation transmembrane transporter activity"/>
    <property type="evidence" value="ECO:0007669"/>
    <property type="project" value="InterPro"/>
</dbReference>
<keyword evidence="5" id="KW-1185">Reference proteome</keyword>
<dbReference type="OrthoDB" id="9775180at2"/>
<dbReference type="SUPFAM" id="SSF116726">
    <property type="entry name" value="TrkA C-terminal domain-like"/>
    <property type="match status" value="2"/>
</dbReference>
<dbReference type="Pfam" id="PF02080">
    <property type="entry name" value="TrkA_C"/>
    <property type="match status" value="1"/>
</dbReference>
<dbReference type="HOGENOM" id="CLU_612195_0_0_9"/>
<dbReference type="Gene3D" id="3.40.50.720">
    <property type="entry name" value="NAD(P)-binding Rossmann-like Domain"/>
    <property type="match status" value="2"/>
</dbReference>
<dbReference type="PROSITE" id="PS51202">
    <property type="entry name" value="RCK_C"/>
    <property type="match status" value="2"/>
</dbReference>